<dbReference type="Gene3D" id="3.30.420.80">
    <property type="entry name" value="Ribosomal protein S11"/>
    <property type="match status" value="1"/>
</dbReference>
<evidence type="ECO:0000256" key="2">
    <source>
        <dbReference type="ARBA" id="ARBA00023274"/>
    </source>
</evidence>
<dbReference type="InterPro" id="IPR036967">
    <property type="entry name" value="Ribosomal_uS11_sf"/>
</dbReference>
<reference evidence="3" key="1">
    <citation type="submission" date="2017-02" db="UniProtKB">
        <authorList>
            <consortium name="WormBaseParasite"/>
        </authorList>
    </citation>
    <scope>IDENTIFICATION</scope>
</reference>
<keyword evidence="1" id="KW-0689">Ribosomal protein</keyword>
<dbReference type="GO" id="GO:0005840">
    <property type="term" value="C:ribosome"/>
    <property type="evidence" value="ECO:0007669"/>
    <property type="project" value="UniProtKB-KW"/>
</dbReference>
<dbReference type="WBParaSite" id="HNAJ_0000685501-mRNA-1">
    <property type="protein sequence ID" value="HNAJ_0000685501-mRNA-1"/>
    <property type="gene ID" value="HNAJ_0000685501"/>
</dbReference>
<organism evidence="3">
    <name type="scientific">Rodentolepis nana</name>
    <name type="common">Dwarf tapeworm</name>
    <name type="synonym">Hymenolepis nana</name>
    <dbReference type="NCBI Taxonomy" id="102285"/>
    <lineage>
        <taxon>Eukaryota</taxon>
        <taxon>Metazoa</taxon>
        <taxon>Spiralia</taxon>
        <taxon>Lophotrochozoa</taxon>
        <taxon>Platyhelminthes</taxon>
        <taxon>Cestoda</taxon>
        <taxon>Eucestoda</taxon>
        <taxon>Cyclophyllidea</taxon>
        <taxon>Hymenolepididae</taxon>
        <taxon>Rodentolepis</taxon>
    </lineage>
</organism>
<dbReference type="AlphaFoldDB" id="A0A0R3TIG4"/>
<name>A0A0R3TIG4_RODNA</name>
<dbReference type="GO" id="GO:0006412">
    <property type="term" value="P:translation"/>
    <property type="evidence" value="ECO:0007669"/>
    <property type="project" value="InterPro"/>
</dbReference>
<evidence type="ECO:0000313" key="3">
    <source>
        <dbReference type="WBParaSite" id="HNAJ_0000685501-mRNA-1"/>
    </source>
</evidence>
<dbReference type="GO" id="GO:1990904">
    <property type="term" value="C:ribonucleoprotein complex"/>
    <property type="evidence" value="ECO:0007669"/>
    <property type="project" value="UniProtKB-KW"/>
</dbReference>
<keyword evidence="2" id="KW-0687">Ribonucleoprotein</keyword>
<protein>
    <submittedName>
        <fullName evidence="3">ACT domain-containing protein</fullName>
    </submittedName>
</protein>
<accession>A0A0R3TIG4</accession>
<proteinExistence type="predicted"/>
<evidence type="ECO:0000256" key="1">
    <source>
        <dbReference type="ARBA" id="ARBA00022980"/>
    </source>
</evidence>
<dbReference type="STRING" id="102285.A0A0R3TIG4"/>
<sequence>LVGFRGVNFELMGIADKTEGMHVFYHFRVILERGKHHTVGKVIHKTLGVVIHASTQENAINERLYSTVDVSAAENIGRIL</sequence>
<dbReference type="GO" id="GO:0003735">
    <property type="term" value="F:structural constituent of ribosome"/>
    <property type="evidence" value="ECO:0007669"/>
    <property type="project" value="InterPro"/>
</dbReference>